<dbReference type="EMBL" id="UZAN01001489">
    <property type="protein sequence ID" value="VDP22855.1"/>
    <property type="molecule type" value="Genomic_DNA"/>
</dbReference>
<organism evidence="3">
    <name type="scientific">Echinostoma caproni</name>
    <dbReference type="NCBI Taxonomy" id="27848"/>
    <lineage>
        <taxon>Eukaryota</taxon>
        <taxon>Metazoa</taxon>
        <taxon>Spiralia</taxon>
        <taxon>Lophotrochozoa</taxon>
        <taxon>Platyhelminthes</taxon>
        <taxon>Trematoda</taxon>
        <taxon>Digenea</taxon>
        <taxon>Plagiorchiida</taxon>
        <taxon>Echinostomata</taxon>
        <taxon>Echinostomatoidea</taxon>
        <taxon>Echinostomatidae</taxon>
        <taxon>Echinostoma</taxon>
    </lineage>
</organism>
<accession>A0A183A0G7</accession>
<dbReference type="Proteomes" id="UP000272942">
    <property type="component" value="Unassembled WGS sequence"/>
</dbReference>
<reference evidence="1 2" key="2">
    <citation type="submission" date="2018-11" db="EMBL/GenBank/DDBJ databases">
        <authorList>
            <consortium name="Pathogen Informatics"/>
        </authorList>
    </citation>
    <scope>NUCLEOTIDE SEQUENCE [LARGE SCALE GENOMIC DNA]</scope>
    <source>
        <strain evidence="1 2">Egypt</strain>
    </source>
</reference>
<gene>
    <name evidence="1" type="ORF">ECPE_LOCUS452</name>
</gene>
<evidence type="ECO:0000313" key="3">
    <source>
        <dbReference type="WBParaSite" id="ECPE_0000045201-mRNA-1"/>
    </source>
</evidence>
<name>A0A183A0G7_9TREM</name>
<protein>
    <submittedName>
        <fullName evidence="3">HEME_HALOPEROXIDASE domain-containing protein</fullName>
    </submittedName>
</protein>
<dbReference type="OrthoDB" id="6320373at2759"/>
<keyword evidence="2" id="KW-1185">Reference proteome</keyword>
<evidence type="ECO:0000313" key="1">
    <source>
        <dbReference type="EMBL" id="VDP22855.1"/>
    </source>
</evidence>
<proteinExistence type="predicted"/>
<dbReference type="WBParaSite" id="ECPE_0000045201-mRNA-1">
    <property type="protein sequence ID" value="ECPE_0000045201-mRNA-1"/>
    <property type="gene ID" value="ECPE_0000045201"/>
</dbReference>
<evidence type="ECO:0000313" key="2">
    <source>
        <dbReference type="Proteomes" id="UP000272942"/>
    </source>
</evidence>
<dbReference type="AlphaFoldDB" id="A0A183A0G7"/>
<sequence>MADLTSLIKQREYVRLGVIMLQESWLHNEIEDEIIHLDGFASYHVDRPVPYARRGGGVIIKERAFKMHKRDAVRSPSKSIRAELQRLNSLYARALLDNKGSRETWQALLCISGIKSSQRSPAAVDIDGLNRSFINDGTAFTALTNGYEANTIGPVSNVAPVDIYKELSQLNPH</sequence>
<reference evidence="3" key="1">
    <citation type="submission" date="2016-06" db="UniProtKB">
        <authorList>
            <consortium name="WormBaseParasite"/>
        </authorList>
    </citation>
    <scope>IDENTIFICATION</scope>
</reference>